<dbReference type="GO" id="GO:0016226">
    <property type="term" value="P:iron-sulfur cluster assembly"/>
    <property type="evidence" value="ECO:0007669"/>
    <property type="project" value="InterPro"/>
</dbReference>
<dbReference type="InterPro" id="IPR045595">
    <property type="entry name" value="SufBD_N"/>
</dbReference>
<evidence type="ECO:0000256" key="1">
    <source>
        <dbReference type="ARBA" id="ARBA00043967"/>
    </source>
</evidence>
<evidence type="ECO:0000259" key="3">
    <source>
        <dbReference type="Pfam" id="PF19295"/>
    </source>
</evidence>
<sequence length="445" mass="49930">MTDISKETLFLDRLVGQFDQSVSANGQVAALQNEARNAIAGLQLPTTRHEEWKYFSLKPLEKHSFVRAADVKQPNVPDNVSDFIYPEAEHHHLTFINGVFSKEWSKTDRLPDGVIVANLHDVLKEGNKTALEHIGKYAKWDDDPFVPFNTSVFRDGAFIYVPKSVKIEEPIQLLFINTDEQYQYVMTPRCLVVGDQSSEMTVVEDHIGLGNNVYFNCPVSEIALAENSHMTHVKLQRDSREAFHISRLAADISRDSDYKSYAIQLGSKLSRSDVKAVLTDENTHATLDGLVMVNGEQLSDTHSIMDHTMPNCTSHQLHKCIIDGDGTSVFNGKIFVRQDAQKTDAFQENRNLQLSETGTAYAKPQLEIFADDVSCSHGATIGQLNEEEVFYLKSRGLTHEQTKEILTYGFALDVIESIPVSSIQERLSKEVESFTKASKSIKETA</sequence>
<comment type="similarity">
    <text evidence="1">Belongs to the iron-sulfur cluster assembly SufBD family.</text>
</comment>
<dbReference type="PANTHER" id="PTHR43575:SF1">
    <property type="entry name" value="PROTEIN ABCI7, CHLOROPLASTIC"/>
    <property type="match status" value="1"/>
</dbReference>
<dbReference type="EMBL" id="JAFIDN010000013">
    <property type="protein sequence ID" value="MBP3193700.1"/>
    <property type="molecule type" value="Genomic_DNA"/>
</dbReference>
<dbReference type="Pfam" id="PF01458">
    <property type="entry name" value="SUFBD_core"/>
    <property type="match status" value="1"/>
</dbReference>
<proteinExistence type="inferred from homology"/>
<comment type="caution">
    <text evidence="4">The sequence shown here is derived from an EMBL/GenBank/DDBJ whole genome shotgun (WGS) entry which is preliminary data.</text>
</comment>
<name>A0A8J7UVQ3_9BACT</name>
<accession>A0A8J7UVQ3</accession>
<dbReference type="InterPro" id="IPR011542">
    <property type="entry name" value="SUF_FeS_clus_asmbl_SufD"/>
</dbReference>
<gene>
    <name evidence="4" type="primary">sufD</name>
    <name evidence="4" type="ORF">NATSA_13570</name>
</gene>
<dbReference type="InterPro" id="IPR037284">
    <property type="entry name" value="SUF_FeS_clus_asmbl_SufBD_sf"/>
</dbReference>
<dbReference type="PANTHER" id="PTHR43575">
    <property type="entry name" value="PROTEIN ABCI7, CHLOROPLASTIC"/>
    <property type="match status" value="1"/>
</dbReference>
<keyword evidence="5" id="KW-1185">Reference proteome</keyword>
<evidence type="ECO:0000313" key="4">
    <source>
        <dbReference type="EMBL" id="MBP3193700.1"/>
    </source>
</evidence>
<reference evidence="4" key="1">
    <citation type="submission" date="2021-02" db="EMBL/GenBank/DDBJ databases">
        <title>Natronogracilivirga saccharolytica gen. nov. sp. nov. a new anaerobic, haloalkiliphilic carbohydrate-fermenting bacterium from soda lake and proposing of Cyclonatronumiaceae fam. nov. in the phylum Balneolaeota.</title>
        <authorList>
            <person name="Zhilina T.N."/>
            <person name="Sorokin D.Y."/>
            <person name="Zavarzina D.G."/>
            <person name="Toshchakov S.V."/>
            <person name="Kublanov I.V."/>
        </authorList>
    </citation>
    <scope>NUCLEOTIDE SEQUENCE</scope>
    <source>
        <strain evidence="4">Z-1702</strain>
    </source>
</reference>
<feature type="domain" description="SUF system FeS cluster assembly SufBD N-terminal" evidence="3">
    <location>
        <begin position="28"/>
        <end position="173"/>
    </location>
</feature>
<dbReference type="InterPro" id="IPR055346">
    <property type="entry name" value="Fe-S_cluster_assembly_SufBD"/>
</dbReference>
<organism evidence="4 5">
    <name type="scientific">Natronogracilivirga saccharolytica</name>
    <dbReference type="NCBI Taxonomy" id="2812953"/>
    <lineage>
        <taxon>Bacteria</taxon>
        <taxon>Pseudomonadati</taxon>
        <taxon>Balneolota</taxon>
        <taxon>Balneolia</taxon>
        <taxon>Balneolales</taxon>
        <taxon>Cyclonatronaceae</taxon>
        <taxon>Natronogracilivirga</taxon>
    </lineage>
</organism>
<protein>
    <submittedName>
        <fullName evidence="4">Fe-S cluster assembly protein SufD</fullName>
    </submittedName>
</protein>
<feature type="domain" description="SUF system FeS cluster assembly SufBD core" evidence="2">
    <location>
        <begin position="184"/>
        <end position="410"/>
    </location>
</feature>
<dbReference type="AlphaFoldDB" id="A0A8J7UVQ3"/>
<dbReference type="RefSeq" id="WP_210513158.1">
    <property type="nucleotide sequence ID" value="NZ_JAFIDN010000013.1"/>
</dbReference>
<evidence type="ECO:0000259" key="2">
    <source>
        <dbReference type="Pfam" id="PF01458"/>
    </source>
</evidence>
<dbReference type="Pfam" id="PF19295">
    <property type="entry name" value="SufBD_N"/>
    <property type="match status" value="1"/>
</dbReference>
<dbReference type="SUPFAM" id="SSF101960">
    <property type="entry name" value="Stabilizer of iron transporter SufD"/>
    <property type="match status" value="1"/>
</dbReference>
<dbReference type="InterPro" id="IPR000825">
    <property type="entry name" value="SUF_FeS_clus_asmbl_SufBD_core"/>
</dbReference>
<dbReference type="Proteomes" id="UP000673975">
    <property type="component" value="Unassembled WGS sequence"/>
</dbReference>
<evidence type="ECO:0000313" key="5">
    <source>
        <dbReference type="Proteomes" id="UP000673975"/>
    </source>
</evidence>
<dbReference type="NCBIfam" id="TIGR01981">
    <property type="entry name" value="sufD"/>
    <property type="match status" value="1"/>
</dbReference>